<keyword evidence="10" id="KW-0406">Ion transport</keyword>
<dbReference type="Pfam" id="PF08030">
    <property type="entry name" value="NAD_binding_6"/>
    <property type="match status" value="1"/>
</dbReference>
<reference evidence="20" key="1">
    <citation type="journal article" date="2012" name="G3 (Bethesda)">
        <title>Pichia sorbitophila, an interspecies yeast hybrid reveals early steps of genome resolution following polyploidization.</title>
        <authorList>
            <person name="Leh Louis V."/>
            <person name="Despons L."/>
            <person name="Friedrich A."/>
            <person name="Martin T."/>
            <person name="Durrens P."/>
            <person name="Casaregola S."/>
            <person name="Neuveglise C."/>
            <person name="Fairhead C."/>
            <person name="Marck C."/>
            <person name="Cruz J.A."/>
            <person name="Straub M.L."/>
            <person name="Kugler V."/>
            <person name="Sacerdot C."/>
            <person name="Uzunov Z."/>
            <person name="Thierry A."/>
            <person name="Weiss S."/>
            <person name="Bleykasten C."/>
            <person name="De Montigny J."/>
            <person name="Jacques N."/>
            <person name="Jung P."/>
            <person name="Lemaire M."/>
            <person name="Mallet S."/>
            <person name="Morel G."/>
            <person name="Richard G.F."/>
            <person name="Sarkar A."/>
            <person name="Savel G."/>
            <person name="Schacherer J."/>
            <person name="Seret M.L."/>
            <person name="Talla E."/>
            <person name="Samson G."/>
            <person name="Jubin C."/>
            <person name="Poulain J."/>
            <person name="Vacherie B."/>
            <person name="Barbe V."/>
            <person name="Pelletier E."/>
            <person name="Sherman D.J."/>
            <person name="Westhof E."/>
            <person name="Weissenbach J."/>
            <person name="Baret P.V."/>
            <person name="Wincker P."/>
            <person name="Gaillardin C."/>
            <person name="Dujon B."/>
            <person name="Souciet J.L."/>
        </authorList>
    </citation>
    <scope>NUCLEOTIDE SEQUENCE [LARGE SCALE GENOMIC DNA]</scope>
    <source>
        <strain evidence="20">CBS 270.75 / DBVPG 7215 / KCTC 17166 / NRRL Y-17582</strain>
    </source>
</reference>
<organism evidence="19 20">
    <name type="scientific">Eremothecium cymbalariae (strain CBS 270.75 / DBVPG 7215 / KCTC 17166 / NRRL Y-17582)</name>
    <name type="common">Yeast</name>
    <dbReference type="NCBI Taxonomy" id="931890"/>
    <lineage>
        <taxon>Eukaryota</taxon>
        <taxon>Fungi</taxon>
        <taxon>Dikarya</taxon>
        <taxon>Ascomycota</taxon>
        <taxon>Saccharomycotina</taxon>
        <taxon>Saccharomycetes</taxon>
        <taxon>Saccharomycetales</taxon>
        <taxon>Saccharomycetaceae</taxon>
        <taxon>Eremothecium</taxon>
    </lineage>
</organism>
<keyword evidence="5" id="KW-0274">FAD</keyword>
<evidence type="ECO:0000256" key="2">
    <source>
        <dbReference type="ARBA" id="ARBA00022448"/>
    </source>
</evidence>
<dbReference type="GO" id="GO:0097038">
    <property type="term" value="C:perinuclear endoplasmic reticulum"/>
    <property type="evidence" value="ECO:0007669"/>
    <property type="project" value="EnsemblFungi"/>
</dbReference>
<dbReference type="GO" id="GO:0033215">
    <property type="term" value="P:reductive iron assimilation"/>
    <property type="evidence" value="ECO:0007669"/>
    <property type="project" value="TreeGrafter"/>
</dbReference>
<name>G8JPG8_ERECY</name>
<dbReference type="CDD" id="cd06186">
    <property type="entry name" value="NOX_Duox_like_FAD_NADP"/>
    <property type="match status" value="1"/>
</dbReference>
<evidence type="ECO:0000256" key="6">
    <source>
        <dbReference type="ARBA" id="ARBA00022857"/>
    </source>
</evidence>
<evidence type="ECO:0000256" key="3">
    <source>
        <dbReference type="ARBA" id="ARBA00022630"/>
    </source>
</evidence>
<dbReference type="AlphaFoldDB" id="G8JPG8"/>
<feature type="domain" description="Ferric oxidoreductase" evidence="16">
    <location>
        <begin position="93"/>
        <end position="210"/>
    </location>
</feature>
<sequence>MSVRLTKKHGDTHYANIPYGYYTFGVTFCFIFGLILVRKFCSVKSSKSKSRLVRSIVDASPIVYVPTLILVLGVPFVHHYSLRHDAAVYMKRLGRVSYILIFLNSFLTIRPNYVLSDYTYAQLIPLHIWLSRFIVILGLVHGACFVVKWVLDNNVSAMEKLFSNTWNFVGFVVWLFILLLLFASTGPIRRYSYNTFFVIHQLGQWAMCLLIPVHARPGVAWPYLAAIGSIYLVEFVSKVSLSHSANVISKITNYEQGTKLVRVLLPRVVMPERFAVGSHLRISSYRKLHPLYWFLPSHPFTVASLPDDGHVELIVREHNNFTFQLGSFYTVVNHYEGISSEKLAKAKRVAIVVGGAGISLGLPIFRYLKQQGDIDYIKFVWMVRNESEMHVIDDKQGIDVFVTQGAPDLDNAAVYSTSDTREDHIEHFELESLDDIDMEASNLDESGALIGNKPFSATDNAKIKYGCRINWSVELASFVNRPTYLNHLLIVCGPKGLVNDGEAYAEANAVDIYKELYVL</sequence>
<feature type="transmembrane region" description="Helical" evidence="15">
    <location>
        <begin position="349"/>
        <end position="368"/>
    </location>
</feature>
<dbReference type="PANTHER" id="PTHR11972">
    <property type="entry name" value="NADPH OXIDASE"/>
    <property type="match status" value="1"/>
</dbReference>
<evidence type="ECO:0000256" key="9">
    <source>
        <dbReference type="ARBA" id="ARBA00023002"/>
    </source>
</evidence>
<proteinExistence type="inferred from homology"/>
<dbReference type="SFLD" id="SFLDS00052">
    <property type="entry name" value="Ferric_Reductase_Domain"/>
    <property type="match status" value="1"/>
</dbReference>
<gene>
    <name evidence="19" type="ordered locus">Ecym_2733</name>
</gene>
<dbReference type="eggNOG" id="KOG0039">
    <property type="taxonomic scope" value="Eukaryota"/>
</dbReference>
<protein>
    <recommendedName>
        <fullName evidence="14">Probable metalloreductase AIM14</fullName>
    </recommendedName>
</protein>
<evidence type="ECO:0000256" key="11">
    <source>
        <dbReference type="ARBA" id="ARBA00023136"/>
    </source>
</evidence>
<feature type="transmembrane region" description="Helical" evidence="15">
    <location>
        <begin position="62"/>
        <end position="81"/>
    </location>
</feature>
<dbReference type="HOGENOM" id="CLU_036508_0_0_1"/>
<dbReference type="Proteomes" id="UP000006790">
    <property type="component" value="Chromosome 2"/>
</dbReference>
<accession>G8JPG8</accession>
<keyword evidence="6" id="KW-0521">NADP</keyword>
<feature type="domain" description="Ferric reductase NAD binding" evidence="18">
    <location>
        <begin position="348"/>
        <end position="501"/>
    </location>
</feature>
<evidence type="ECO:0000259" key="16">
    <source>
        <dbReference type="Pfam" id="PF01794"/>
    </source>
</evidence>
<evidence type="ECO:0000256" key="7">
    <source>
        <dbReference type="ARBA" id="ARBA00022982"/>
    </source>
</evidence>
<dbReference type="GO" id="GO:0006915">
    <property type="term" value="P:apoptotic process"/>
    <property type="evidence" value="ECO:0007669"/>
    <property type="project" value="EnsemblFungi"/>
</dbReference>
<keyword evidence="9" id="KW-0560">Oxidoreductase</keyword>
<keyword evidence="4 15" id="KW-0812">Transmembrane</keyword>
<evidence type="ECO:0000259" key="17">
    <source>
        <dbReference type="Pfam" id="PF08022"/>
    </source>
</evidence>
<dbReference type="GO" id="GO:0005886">
    <property type="term" value="C:plasma membrane"/>
    <property type="evidence" value="ECO:0007669"/>
    <property type="project" value="TreeGrafter"/>
</dbReference>
<feature type="transmembrane region" description="Helical" evidence="15">
    <location>
        <begin position="20"/>
        <end position="41"/>
    </location>
</feature>
<evidence type="ECO:0000259" key="18">
    <source>
        <dbReference type="Pfam" id="PF08030"/>
    </source>
</evidence>
<evidence type="ECO:0000256" key="8">
    <source>
        <dbReference type="ARBA" id="ARBA00022989"/>
    </source>
</evidence>
<dbReference type="InterPro" id="IPR013112">
    <property type="entry name" value="FAD-bd_8"/>
</dbReference>
<feature type="transmembrane region" description="Helical" evidence="15">
    <location>
        <begin position="129"/>
        <end position="151"/>
    </location>
</feature>
<evidence type="ECO:0000256" key="12">
    <source>
        <dbReference type="ARBA" id="ARBA00037386"/>
    </source>
</evidence>
<dbReference type="PANTHER" id="PTHR11972:SF198">
    <property type="entry name" value="METALLOREDUCTASE AIM14-RELATED"/>
    <property type="match status" value="1"/>
</dbReference>
<dbReference type="RefSeq" id="XP_003645252.1">
    <property type="nucleotide sequence ID" value="XM_003645204.1"/>
</dbReference>
<comment type="function">
    <text evidence="12">Probable cell surface metalloreductase. May be involved in iron or copper homeostasis.</text>
</comment>
<keyword evidence="3" id="KW-0285">Flavoprotein</keyword>
<dbReference type="SUPFAM" id="SSF52343">
    <property type="entry name" value="Ferredoxin reductase-like, C-terminal NADP-linked domain"/>
    <property type="match status" value="1"/>
</dbReference>
<feature type="domain" description="FAD-binding 8" evidence="17">
    <location>
        <begin position="256"/>
        <end position="336"/>
    </location>
</feature>
<dbReference type="Pfam" id="PF01794">
    <property type="entry name" value="Ferric_reduct"/>
    <property type="match status" value="1"/>
</dbReference>
<keyword evidence="2" id="KW-0813">Transport</keyword>
<dbReference type="Gene3D" id="3.40.50.80">
    <property type="entry name" value="Nucleotide-binding domain of ferredoxin-NADP reductase (FNR) module"/>
    <property type="match status" value="1"/>
</dbReference>
<dbReference type="GO" id="GO:0032956">
    <property type="term" value="P:regulation of actin cytoskeleton organization"/>
    <property type="evidence" value="ECO:0007669"/>
    <property type="project" value="EnsemblFungi"/>
</dbReference>
<evidence type="ECO:0000313" key="20">
    <source>
        <dbReference type="Proteomes" id="UP000006790"/>
    </source>
</evidence>
<dbReference type="InterPro" id="IPR013121">
    <property type="entry name" value="Fe_red_NAD-bd_6"/>
</dbReference>
<keyword evidence="11 15" id="KW-0472">Membrane</keyword>
<dbReference type="GeneID" id="11468496"/>
<dbReference type="SFLD" id="SFLDG01168">
    <property type="entry name" value="Ferric_reductase_subgroup_(FRE"/>
    <property type="match status" value="1"/>
</dbReference>
<dbReference type="Pfam" id="PF08022">
    <property type="entry name" value="FAD_binding_8"/>
    <property type="match status" value="1"/>
</dbReference>
<dbReference type="OrthoDB" id="17725at2759"/>
<dbReference type="InterPro" id="IPR050369">
    <property type="entry name" value="RBOH/FRE"/>
</dbReference>
<dbReference type="SFLD" id="SFLDF00463">
    <property type="entry name" value="AIM14"/>
    <property type="match status" value="1"/>
</dbReference>
<comment type="similarity">
    <text evidence="13">Belongs to the ferric reductase (FRE) family. AIM14 subfamily.</text>
</comment>
<evidence type="ECO:0000256" key="4">
    <source>
        <dbReference type="ARBA" id="ARBA00022692"/>
    </source>
</evidence>
<evidence type="ECO:0000256" key="13">
    <source>
        <dbReference type="ARBA" id="ARBA00038065"/>
    </source>
</evidence>
<keyword evidence="7" id="KW-0249">Electron transport</keyword>
<dbReference type="FunCoup" id="G8JPG8">
    <property type="interactions" value="20"/>
</dbReference>
<feature type="transmembrane region" description="Helical" evidence="15">
    <location>
        <begin position="93"/>
        <end position="109"/>
    </location>
</feature>
<evidence type="ECO:0000256" key="5">
    <source>
        <dbReference type="ARBA" id="ARBA00022827"/>
    </source>
</evidence>
<keyword evidence="20" id="KW-1185">Reference proteome</keyword>
<dbReference type="EMBL" id="CP002498">
    <property type="protein sequence ID" value="AET38435.1"/>
    <property type="molecule type" value="Genomic_DNA"/>
</dbReference>
<dbReference type="OMA" id="GRMAYCL"/>
<evidence type="ECO:0000256" key="14">
    <source>
        <dbReference type="ARBA" id="ARBA00039704"/>
    </source>
</evidence>
<feature type="transmembrane region" description="Helical" evidence="15">
    <location>
        <begin position="163"/>
        <end position="183"/>
    </location>
</feature>
<evidence type="ECO:0000313" key="19">
    <source>
        <dbReference type="EMBL" id="AET38435.1"/>
    </source>
</evidence>
<evidence type="ECO:0000256" key="10">
    <source>
        <dbReference type="ARBA" id="ARBA00023065"/>
    </source>
</evidence>
<evidence type="ECO:0000256" key="1">
    <source>
        <dbReference type="ARBA" id="ARBA00004141"/>
    </source>
</evidence>
<dbReference type="KEGG" id="erc:Ecym_2733"/>
<comment type="subcellular location">
    <subcellularLocation>
        <location evidence="1">Membrane</location>
        <topology evidence="1">Multi-pass membrane protein</topology>
    </subcellularLocation>
</comment>
<feature type="transmembrane region" description="Helical" evidence="15">
    <location>
        <begin position="195"/>
        <end position="215"/>
    </location>
</feature>
<keyword evidence="8 15" id="KW-1133">Transmembrane helix</keyword>
<evidence type="ECO:0000256" key="15">
    <source>
        <dbReference type="SAM" id="Phobius"/>
    </source>
</evidence>
<dbReference type="InterPro" id="IPR013130">
    <property type="entry name" value="Fe3_Rdtase_TM_dom"/>
</dbReference>
<dbReference type="GO" id="GO:0000293">
    <property type="term" value="F:ferric-chelate reductase activity"/>
    <property type="evidence" value="ECO:0007669"/>
    <property type="project" value="TreeGrafter"/>
</dbReference>
<dbReference type="InParanoid" id="G8JPG8"/>
<dbReference type="InterPro" id="IPR039261">
    <property type="entry name" value="FNR_nucleotide-bd"/>
</dbReference>
<dbReference type="GO" id="GO:0016175">
    <property type="term" value="F:superoxide-generating NAD(P)H oxidase activity"/>
    <property type="evidence" value="ECO:0007669"/>
    <property type="project" value="EnsemblFungi"/>
</dbReference>
<feature type="transmembrane region" description="Helical" evidence="15">
    <location>
        <begin position="221"/>
        <end position="241"/>
    </location>
</feature>